<evidence type="ECO:0000259" key="12">
    <source>
        <dbReference type="PROSITE" id="PS50113"/>
    </source>
</evidence>
<keyword evidence="9" id="KW-0175">Coiled coil</keyword>
<dbReference type="InterPro" id="IPR000700">
    <property type="entry name" value="PAS-assoc_C"/>
</dbReference>
<dbReference type="PROSITE" id="PS50113">
    <property type="entry name" value="PAC"/>
    <property type="match status" value="1"/>
</dbReference>
<evidence type="ECO:0000259" key="10">
    <source>
        <dbReference type="PROSITE" id="PS50109"/>
    </source>
</evidence>
<dbReference type="GO" id="GO:0000155">
    <property type="term" value="F:phosphorelay sensor kinase activity"/>
    <property type="evidence" value="ECO:0007669"/>
    <property type="project" value="InterPro"/>
</dbReference>
<evidence type="ECO:0000313" key="15">
    <source>
        <dbReference type="Proteomes" id="UP000650616"/>
    </source>
</evidence>
<keyword evidence="4" id="KW-0808">Transferase</keyword>
<feature type="domain" description="PAS" evidence="11">
    <location>
        <begin position="25"/>
        <end position="60"/>
    </location>
</feature>
<dbReference type="EC" id="2.7.13.3" evidence="2"/>
<evidence type="ECO:0000313" key="14">
    <source>
        <dbReference type="EMBL" id="MBE3607324.1"/>
    </source>
</evidence>
<feature type="domain" description="PAC" evidence="12">
    <location>
        <begin position="76"/>
        <end position="131"/>
    </location>
</feature>
<comment type="catalytic activity">
    <reaction evidence="1">
        <text>ATP + protein L-histidine = ADP + protein N-phospho-L-histidine.</text>
        <dbReference type="EC" id="2.7.13.3"/>
    </reaction>
</comment>
<dbReference type="InterPro" id="IPR000014">
    <property type="entry name" value="PAS"/>
</dbReference>
<dbReference type="PANTHER" id="PTHR43065">
    <property type="entry name" value="SENSOR HISTIDINE KINASE"/>
    <property type="match status" value="1"/>
</dbReference>
<dbReference type="Proteomes" id="UP001318760">
    <property type="component" value="Unassembled WGS sequence"/>
</dbReference>
<dbReference type="Gene3D" id="3.30.565.10">
    <property type="entry name" value="Histidine kinase-like ATPase, C-terminal domain"/>
    <property type="match status" value="1"/>
</dbReference>
<dbReference type="Pfam" id="PF02518">
    <property type="entry name" value="HATPase_c"/>
    <property type="match status" value="1"/>
</dbReference>
<dbReference type="PROSITE" id="PS50112">
    <property type="entry name" value="PAS"/>
    <property type="match status" value="1"/>
</dbReference>
<dbReference type="SMART" id="SM00091">
    <property type="entry name" value="PAS"/>
    <property type="match status" value="1"/>
</dbReference>
<evidence type="ECO:0000256" key="3">
    <source>
        <dbReference type="ARBA" id="ARBA00022553"/>
    </source>
</evidence>
<dbReference type="PANTHER" id="PTHR43065:SF10">
    <property type="entry name" value="PEROXIDE STRESS-ACTIVATED HISTIDINE KINASE MAK3"/>
    <property type="match status" value="1"/>
</dbReference>
<dbReference type="Gene3D" id="3.30.450.20">
    <property type="entry name" value="PAS domain"/>
    <property type="match status" value="1"/>
</dbReference>
<keyword evidence="5" id="KW-0547">Nucleotide-binding</keyword>
<dbReference type="InterPro" id="IPR035965">
    <property type="entry name" value="PAS-like_dom_sf"/>
</dbReference>
<dbReference type="Gene3D" id="1.10.287.130">
    <property type="match status" value="1"/>
</dbReference>
<dbReference type="PRINTS" id="PR00344">
    <property type="entry name" value="BCTRLSENSOR"/>
</dbReference>
<dbReference type="SUPFAM" id="SSF55785">
    <property type="entry name" value="PYP-like sensor domain (PAS domain)"/>
    <property type="match status" value="1"/>
</dbReference>
<keyword evidence="3" id="KW-0597">Phosphoprotein</keyword>
<dbReference type="InterPro" id="IPR036097">
    <property type="entry name" value="HisK_dim/P_sf"/>
</dbReference>
<evidence type="ECO:0000313" key="16">
    <source>
        <dbReference type="Proteomes" id="UP001318760"/>
    </source>
</evidence>
<evidence type="ECO:0000259" key="11">
    <source>
        <dbReference type="PROSITE" id="PS50112"/>
    </source>
</evidence>
<dbReference type="EMBL" id="JADBHS010000002">
    <property type="protein sequence ID" value="MBE2985865.1"/>
    <property type="molecule type" value="Genomic_DNA"/>
</dbReference>
<evidence type="ECO:0000256" key="4">
    <source>
        <dbReference type="ARBA" id="ARBA00022679"/>
    </source>
</evidence>
<dbReference type="CDD" id="cd00130">
    <property type="entry name" value="PAS"/>
    <property type="match status" value="1"/>
</dbReference>
<dbReference type="InterPro" id="IPR004358">
    <property type="entry name" value="Sig_transdc_His_kin-like_C"/>
</dbReference>
<accession>A0AAW3ZQN4</accession>
<feature type="domain" description="Histidine kinase" evidence="10">
    <location>
        <begin position="194"/>
        <end position="405"/>
    </location>
</feature>
<keyword evidence="15" id="KW-1185">Reference proteome</keyword>
<evidence type="ECO:0000256" key="2">
    <source>
        <dbReference type="ARBA" id="ARBA00012438"/>
    </source>
</evidence>
<dbReference type="InterPro" id="IPR013767">
    <property type="entry name" value="PAS_fold"/>
</dbReference>
<sequence>MDNVKARFKQYQNAVEESNIVSKTDINGIITFVNDEFCKISEYTREELIGKNHNIVRHPDVPKESFRRLWSTILDKKVYKTIAKNLTKSGKVVYLNTTIIPILNLKGDIEEFLAIRHDVTKVIELNEQLLKTQDELEILNSELEERARKKTAELRALNENLQDIIKSEVAKNEEQTKLLVIQSRFASMGEMIANIAHQWRQPLNELSIALFKMKKTANNSDEEFENSYRRCKNIIKNMSNTIEDFRGFFAVDKEAKKFHISSSVHDSIFMLQGAIEREEIALKLNIINDVEIYGHKRQLDQVVINLLNNAKDALIERKVEDKTITVEVLLEENFGVLKISDNAGGIDEHVKDKIFEPYFTTKHSSSGTGIGLYMSKLIIDRANGEITAENTASGACFIVRLPIQGEFDE</sequence>
<evidence type="ECO:0000256" key="5">
    <source>
        <dbReference type="ARBA" id="ARBA00022741"/>
    </source>
</evidence>
<dbReference type="Pfam" id="PF00989">
    <property type="entry name" value="PAS"/>
    <property type="match status" value="1"/>
</dbReference>
<evidence type="ECO:0000256" key="9">
    <source>
        <dbReference type="SAM" id="Coils"/>
    </source>
</evidence>
<evidence type="ECO:0000256" key="7">
    <source>
        <dbReference type="ARBA" id="ARBA00022840"/>
    </source>
</evidence>
<comment type="caution">
    <text evidence="14">The sequence shown here is derived from an EMBL/GenBank/DDBJ whole genome shotgun (WGS) entry which is preliminary data.</text>
</comment>
<dbReference type="GO" id="GO:0005524">
    <property type="term" value="F:ATP binding"/>
    <property type="evidence" value="ECO:0007669"/>
    <property type="project" value="UniProtKB-KW"/>
</dbReference>
<keyword evidence="7" id="KW-0067">ATP-binding</keyword>
<dbReference type="AlphaFoldDB" id="A0AAW3ZQN4"/>
<evidence type="ECO:0000256" key="6">
    <source>
        <dbReference type="ARBA" id="ARBA00022777"/>
    </source>
</evidence>
<reference evidence="14 15" key="1">
    <citation type="submission" date="2015-08" db="EMBL/GenBank/DDBJ databases">
        <title>Comparative genomics of the Campylobacter concisus group.</title>
        <authorList>
            <person name="Yee E."/>
            <person name="Chapman M.H."/>
            <person name="Huynh S."/>
            <person name="Bono J.L."/>
            <person name="On S.L."/>
            <person name="St Leger J."/>
            <person name="Foster G."/>
            <person name="Parker C.T."/>
            <person name="Miller W.G."/>
        </authorList>
    </citation>
    <scope>NUCLEOTIDE SEQUENCE [LARGE SCALE GENOMIC DNA]</scope>
    <source>
        <strain evidence="14 15">RM9337</strain>
    </source>
</reference>
<reference evidence="13 16" key="2">
    <citation type="submission" date="2020-10" db="EMBL/GenBank/DDBJ databases">
        <title>Campylobacter californiensis sp. nov. isolated from cattle and feral swine in California.</title>
        <authorList>
            <person name="Miller W.G."/>
        </authorList>
    </citation>
    <scope>NUCLEOTIDE SEQUENCE [LARGE SCALE GENOMIC DNA]</scope>
    <source>
        <strain evidence="13 16">RM12919</strain>
    </source>
</reference>
<evidence type="ECO:0000256" key="8">
    <source>
        <dbReference type="ARBA" id="ARBA00023012"/>
    </source>
</evidence>
<dbReference type="InterPro" id="IPR003594">
    <property type="entry name" value="HATPase_dom"/>
</dbReference>
<dbReference type="SUPFAM" id="SSF55874">
    <property type="entry name" value="ATPase domain of HSP90 chaperone/DNA topoisomerase II/histidine kinase"/>
    <property type="match status" value="1"/>
</dbReference>
<protein>
    <recommendedName>
        <fullName evidence="2">histidine kinase</fullName>
        <ecNumber evidence="2">2.7.13.3</ecNumber>
    </recommendedName>
</protein>
<name>A0AAW3ZQN4_9BACT</name>
<dbReference type="GO" id="GO:0006355">
    <property type="term" value="P:regulation of DNA-templated transcription"/>
    <property type="evidence" value="ECO:0007669"/>
    <property type="project" value="InterPro"/>
</dbReference>
<dbReference type="NCBIfam" id="TIGR00229">
    <property type="entry name" value="sensory_box"/>
    <property type="match status" value="1"/>
</dbReference>
<keyword evidence="6" id="KW-0418">Kinase</keyword>
<dbReference type="PROSITE" id="PS50109">
    <property type="entry name" value="HIS_KIN"/>
    <property type="match status" value="1"/>
</dbReference>
<feature type="coiled-coil region" evidence="9">
    <location>
        <begin position="122"/>
        <end position="167"/>
    </location>
</feature>
<keyword evidence="8" id="KW-0902">Two-component regulatory system</keyword>
<dbReference type="Proteomes" id="UP000650616">
    <property type="component" value="Unassembled WGS sequence"/>
</dbReference>
<organism evidence="14 15">
    <name type="scientific">Campylobacter californiensis</name>
    <dbReference type="NCBI Taxonomy" id="1032243"/>
    <lineage>
        <taxon>Bacteria</taxon>
        <taxon>Pseudomonadati</taxon>
        <taxon>Campylobacterota</taxon>
        <taxon>Epsilonproteobacteria</taxon>
        <taxon>Campylobacterales</taxon>
        <taxon>Campylobacteraceae</taxon>
        <taxon>Campylobacter</taxon>
    </lineage>
</organism>
<dbReference type="SUPFAM" id="SSF47384">
    <property type="entry name" value="Homodimeric domain of signal transducing histidine kinase"/>
    <property type="match status" value="1"/>
</dbReference>
<dbReference type="EMBL" id="LIWG01000001">
    <property type="protein sequence ID" value="MBE3607324.1"/>
    <property type="molecule type" value="Genomic_DNA"/>
</dbReference>
<dbReference type="RefSeq" id="WP_170015212.1">
    <property type="nucleotide sequence ID" value="NZ_CP012545.1"/>
</dbReference>
<dbReference type="SMART" id="SM00387">
    <property type="entry name" value="HATPase_c"/>
    <property type="match status" value="1"/>
</dbReference>
<dbReference type="InterPro" id="IPR005467">
    <property type="entry name" value="His_kinase_dom"/>
</dbReference>
<gene>
    <name evidence="13" type="ORF">CCAL12919_01765</name>
    <name evidence="14" type="ORF">CCAL9337_01045</name>
</gene>
<dbReference type="InterPro" id="IPR036890">
    <property type="entry name" value="HATPase_C_sf"/>
</dbReference>
<evidence type="ECO:0000313" key="13">
    <source>
        <dbReference type="EMBL" id="MBE2985865.1"/>
    </source>
</evidence>
<proteinExistence type="predicted"/>
<evidence type="ECO:0000256" key="1">
    <source>
        <dbReference type="ARBA" id="ARBA00000085"/>
    </source>
</evidence>